<proteinExistence type="predicted"/>
<evidence type="ECO:0000256" key="1">
    <source>
        <dbReference type="SAM" id="Phobius"/>
    </source>
</evidence>
<keyword evidence="1" id="KW-0472">Membrane</keyword>
<feature type="transmembrane region" description="Helical" evidence="1">
    <location>
        <begin position="31"/>
        <end position="48"/>
    </location>
</feature>
<dbReference type="AlphaFoldDB" id="A0A0G1TMI4"/>
<evidence type="ECO:0008006" key="4">
    <source>
        <dbReference type="Google" id="ProtNLM"/>
    </source>
</evidence>
<keyword evidence="1" id="KW-1133">Transmembrane helix</keyword>
<protein>
    <recommendedName>
        <fullName evidence="4">DUF378 domain-containing protein</fullName>
    </recommendedName>
</protein>
<sequence>MIGAVNWGLVAVLDYNLVTTLFGLWPAVETWVYVLVGLAGLWGAYAMLTNSKKKK</sequence>
<organism evidence="2 3">
    <name type="scientific">Candidatus Amesbacteria bacterium GW2011_GWC2_47_8</name>
    <dbReference type="NCBI Taxonomy" id="1618367"/>
    <lineage>
        <taxon>Bacteria</taxon>
        <taxon>Candidatus Amesiibacteriota</taxon>
    </lineage>
</organism>
<dbReference type="InterPro" id="IPR007211">
    <property type="entry name" value="DUF378"/>
</dbReference>
<evidence type="ECO:0000313" key="2">
    <source>
        <dbReference type="EMBL" id="KKU83009.1"/>
    </source>
</evidence>
<dbReference type="PANTHER" id="PTHR37304">
    <property type="entry name" value="MEMBRANE PROTEIN-RELATED"/>
    <property type="match status" value="1"/>
</dbReference>
<accession>A0A0G1TMI4</accession>
<evidence type="ECO:0000313" key="3">
    <source>
        <dbReference type="Proteomes" id="UP000034265"/>
    </source>
</evidence>
<dbReference type="Proteomes" id="UP000034265">
    <property type="component" value="Unassembled WGS sequence"/>
</dbReference>
<feature type="transmembrane region" description="Helical" evidence="1">
    <location>
        <begin position="7"/>
        <end position="25"/>
    </location>
</feature>
<keyword evidence="1" id="KW-0812">Transmembrane</keyword>
<name>A0A0G1TMI4_9BACT</name>
<dbReference type="Pfam" id="PF04070">
    <property type="entry name" value="DUF378"/>
    <property type="match status" value="1"/>
</dbReference>
<comment type="caution">
    <text evidence="2">The sequence shown here is derived from an EMBL/GenBank/DDBJ whole genome shotgun (WGS) entry which is preliminary data.</text>
</comment>
<dbReference type="EMBL" id="LCOT01000032">
    <property type="protein sequence ID" value="KKU83009.1"/>
    <property type="molecule type" value="Genomic_DNA"/>
</dbReference>
<gene>
    <name evidence="2" type="ORF">UY11_C0032G0005</name>
</gene>
<reference evidence="2 3" key="1">
    <citation type="journal article" date="2015" name="Nature">
        <title>rRNA introns, odd ribosomes, and small enigmatic genomes across a large radiation of phyla.</title>
        <authorList>
            <person name="Brown C.T."/>
            <person name="Hug L.A."/>
            <person name="Thomas B.C."/>
            <person name="Sharon I."/>
            <person name="Castelle C.J."/>
            <person name="Singh A."/>
            <person name="Wilkins M.J."/>
            <person name="Williams K.H."/>
            <person name="Banfield J.F."/>
        </authorList>
    </citation>
    <scope>NUCLEOTIDE SEQUENCE [LARGE SCALE GENOMIC DNA]</scope>
</reference>
<dbReference type="PANTHER" id="PTHR37304:SF1">
    <property type="entry name" value="MEMBRANE PROTEIN"/>
    <property type="match status" value="1"/>
</dbReference>